<evidence type="ECO:0000313" key="3">
    <source>
        <dbReference type="EMBL" id="PON65506.1"/>
    </source>
</evidence>
<dbReference type="AlphaFoldDB" id="A0A2P5CWV4"/>
<dbReference type="SUPFAM" id="SSF51445">
    <property type="entry name" value="(Trans)glycosidases"/>
    <property type="match status" value="1"/>
</dbReference>
<dbReference type="Pfam" id="PF00232">
    <property type="entry name" value="Glyco_hydro_1"/>
    <property type="match status" value="1"/>
</dbReference>
<dbReference type="EMBL" id="JXTB01000087">
    <property type="protein sequence ID" value="PON65506.1"/>
    <property type="molecule type" value="Genomic_DNA"/>
</dbReference>
<dbReference type="InterPro" id="IPR001360">
    <property type="entry name" value="Glyco_hydro_1"/>
</dbReference>
<proteinExistence type="inferred from homology"/>
<dbReference type="STRING" id="3476.A0A2P5CWV4"/>
<organism evidence="3 4">
    <name type="scientific">Parasponia andersonii</name>
    <name type="common">Sponia andersonii</name>
    <dbReference type="NCBI Taxonomy" id="3476"/>
    <lineage>
        <taxon>Eukaryota</taxon>
        <taxon>Viridiplantae</taxon>
        <taxon>Streptophyta</taxon>
        <taxon>Embryophyta</taxon>
        <taxon>Tracheophyta</taxon>
        <taxon>Spermatophyta</taxon>
        <taxon>Magnoliopsida</taxon>
        <taxon>eudicotyledons</taxon>
        <taxon>Gunneridae</taxon>
        <taxon>Pentapetalae</taxon>
        <taxon>rosids</taxon>
        <taxon>fabids</taxon>
        <taxon>Rosales</taxon>
        <taxon>Cannabaceae</taxon>
        <taxon>Parasponia</taxon>
    </lineage>
</organism>
<comment type="caution">
    <text evidence="3">The sequence shown here is derived from an EMBL/GenBank/DDBJ whole genome shotgun (WGS) entry which is preliminary data.</text>
</comment>
<dbReference type="GO" id="GO:0005975">
    <property type="term" value="P:carbohydrate metabolic process"/>
    <property type="evidence" value="ECO:0007669"/>
    <property type="project" value="InterPro"/>
</dbReference>
<dbReference type="PANTHER" id="PTHR10353">
    <property type="entry name" value="GLYCOSYL HYDROLASE"/>
    <property type="match status" value="1"/>
</dbReference>
<accession>A0A2P5CWV4</accession>
<keyword evidence="4" id="KW-1185">Reference proteome</keyword>
<reference evidence="4" key="1">
    <citation type="submission" date="2016-06" db="EMBL/GenBank/DDBJ databases">
        <title>Parallel loss of symbiosis genes in relatives of nitrogen-fixing non-legume Parasponia.</title>
        <authorList>
            <person name="Van Velzen R."/>
            <person name="Holmer R."/>
            <person name="Bu F."/>
            <person name="Rutten L."/>
            <person name="Van Zeijl A."/>
            <person name="Liu W."/>
            <person name="Santuari L."/>
            <person name="Cao Q."/>
            <person name="Sharma T."/>
            <person name="Shen D."/>
            <person name="Roswanjaya Y."/>
            <person name="Wardhani T."/>
            <person name="Kalhor M.S."/>
            <person name="Jansen J."/>
            <person name="Van den Hoogen J."/>
            <person name="Gungor B."/>
            <person name="Hartog M."/>
            <person name="Hontelez J."/>
            <person name="Verver J."/>
            <person name="Yang W.-C."/>
            <person name="Schijlen E."/>
            <person name="Repin R."/>
            <person name="Schilthuizen M."/>
            <person name="Schranz E."/>
            <person name="Heidstra R."/>
            <person name="Miyata K."/>
            <person name="Fedorova E."/>
            <person name="Kohlen W."/>
            <person name="Bisseling T."/>
            <person name="Smit S."/>
            <person name="Geurts R."/>
        </authorList>
    </citation>
    <scope>NUCLEOTIDE SEQUENCE [LARGE SCALE GENOMIC DNA]</scope>
    <source>
        <strain evidence="4">cv. WU1-14</strain>
    </source>
</reference>
<dbReference type="PANTHER" id="PTHR10353:SF297">
    <property type="entry name" value="VICIANIN HYDROLASE-LIKE"/>
    <property type="match status" value="1"/>
</dbReference>
<evidence type="ECO:0000313" key="4">
    <source>
        <dbReference type="Proteomes" id="UP000237105"/>
    </source>
</evidence>
<gene>
    <name evidence="3" type="ORF">PanWU01x14_116690</name>
</gene>
<comment type="similarity">
    <text evidence="1 2">Belongs to the glycosyl hydrolase 1 family.</text>
</comment>
<evidence type="ECO:0000256" key="1">
    <source>
        <dbReference type="ARBA" id="ARBA00010838"/>
    </source>
</evidence>
<dbReference type="Proteomes" id="UP000237105">
    <property type="component" value="Unassembled WGS sequence"/>
</dbReference>
<protein>
    <submittedName>
        <fullName evidence="3">Glycoside hydrolase</fullName>
    </submittedName>
</protein>
<keyword evidence="3" id="KW-0378">Hydrolase</keyword>
<name>A0A2P5CWV4_PARAD</name>
<dbReference type="PRINTS" id="PR00131">
    <property type="entry name" value="GLHYDRLASE1"/>
</dbReference>
<evidence type="ECO:0000256" key="2">
    <source>
        <dbReference type="RuleBase" id="RU003690"/>
    </source>
</evidence>
<sequence length="342" mass="39257">MNSEDYLDYTNFCFKTFGDRIKLWVTMNEPNGLCINGYNIGIMAPGRCSSYVGNCTAGNSATETYIAAHHMLLAHAAAVKLYRAKYEPYQKGKIGLTIISPWFIPKFQTTASHKAAYRAIDFFLGCFVHPITYGDYPLTIKSTVGERLPKFTKDQSKLLTGSFDFLGLNYYTSFYAQLAPFSNYSVNQSYSADIQATLTSYKNKTPIGIPTALSWLFIFPEGIRDLLLYIKGKYNNPPIYITENGMPDANNNSFPLKEAIKDTLRIKYHHEHLSYLLKVIKEGVNIRGYYIWCFMDDFEWDNGFTIRFGLTFVDFKNNLNRYLKYSAHWFKMFLSKPSISCI</sequence>
<dbReference type="GO" id="GO:0008422">
    <property type="term" value="F:beta-glucosidase activity"/>
    <property type="evidence" value="ECO:0007669"/>
    <property type="project" value="TreeGrafter"/>
</dbReference>
<dbReference type="OrthoDB" id="1178994at2759"/>
<dbReference type="Gene3D" id="3.20.20.80">
    <property type="entry name" value="Glycosidases"/>
    <property type="match status" value="1"/>
</dbReference>
<dbReference type="InterPro" id="IPR017853">
    <property type="entry name" value="GH"/>
</dbReference>